<dbReference type="RefSeq" id="WP_025317181.1">
    <property type="nucleotide sequence ID" value="NZ_CP002082.1"/>
</dbReference>
<dbReference type="Proteomes" id="UP000019260">
    <property type="component" value="Chromosome"/>
</dbReference>
<dbReference type="STRING" id="838561.P344_02230"/>
<gene>
    <name evidence="1" type="ORF">P344_02230</name>
</gene>
<sequence length="75" mass="8843">MKIIDQVVEIHSNQLTFFGDNFEILPFGDTVFQQVRCESDNLLLFKYYNNIISIKCKSCKQIHYINVLDDEEPNL</sequence>
<organism evidence="1 2">
    <name type="scientific">Spiroplasma mirum ATCC 29335</name>
    <dbReference type="NCBI Taxonomy" id="838561"/>
    <lineage>
        <taxon>Bacteria</taxon>
        <taxon>Bacillati</taxon>
        <taxon>Mycoplasmatota</taxon>
        <taxon>Mollicutes</taxon>
        <taxon>Entomoplasmatales</taxon>
        <taxon>Spiroplasmataceae</taxon>
        <taxon>Spiroplasma</taxon>
    </lineage>
</organism>
<accession>W6AVQ8</accession>
<keyword evidence="2" id="KW-1185">Reference proteome</keyword>
<dbReference type="HOGENOM" id="CLU_2669214_0_0_14"/>
<name>W6AVQ8_9MOLU</name>
<protein>
    <submittedName>
        <fullName evidence="1">Uncharacterized protein</fullName>
    </submittedName>
</protein>
<dbReference type="KEGG" id="smia:P344_02230"/>
<reference evidence="1 2" key="1">
    <citation type="submission" date="2013-09" db="EMBL/GenBank/DDBJ databases">
        <title>Complete genome sequence of Spiroplasma mirum suckling mouse cataract agent.</title>
        <authorList>
            <person name="Landry C.A."/>
            <person name="Bastian F.O."/>
            <person name="Thune R.L."/>
        </authorList>
    </citation>
    <scope>NUCLEOTIDE SEQUENCE [LARGE SCALE GENOMIC DNA]</scope>
    <source>
        <strain evidence="1 2">SMCA</strain>
    </source>
</reference>
<dbReference type="OrthoDB" id="9889187at2"/>
<dbReference type="AlphaFoldDB" id="W6AVQ8"/>
<proteinExistence type="predicted"/>
<dbReference type="EMBL" id="CP006720">
    <property type="protein sequence ID" value="AHI57794.1"/>
    <property type="molecule type" value="Genomic_DNA"/>
</dbReference>
<evidence type="ECO:0000313" key="1">
    <source>
        <dbReference type="EMBL" id="AHI57794.1"/>
    </source>
</evidence>
<evidence type="ECO:0000313" key="2">
    <source>
        <dbReference type="Proteomes" id="UP000019260"/>
    </source>
</evidence>